<dbReference type="InterPro" id="IPR050229">
    <property type="entry name" value="GlpE_sulfurtransferase"/>
</dbReference>
<accession>A0A1H3BM29</accession>
<dbReference type="InterPro" id="IPR001763">
    <property type="entry name" value="Rhodanese-like_dom"/>
</dbReference>
<organism evidence="3 4">
    <name type="scientific">Pseudomonas kuykendallii</name>
    <dbReference type="NCBI Taxonomy" id="1007099"/>
    <lineage>
        <taxon>Bacteria</taxon>
        <taxon>Pseudomonadati</taxon>
        <taxon>Pseudomonadota</taxon>
        <taxon>Gammaproteobacteria</taxon>
        <taxon>Pseudomonadales</taxon>
        <taxon>Pseudomonadaceae</taxon>
        <taxon>Pseudomonas</taxon>
    </lineage>
</organism>
<dbReference type="Gene3D" id="3.40.250.10">
    <property type="entry name" value="Rhodanese-like domain"/>
    <property type="match status" value="1"/>
</dbReference>
<dbReference type="CDD" id="cd00158">
    <property type="entry name" value="RHOD"/>
    <property type="match status" value="1"/>
</dbReference>
<proteinExistence type="predicted"/>
<evidence type="ECO:0000256" key="1">
    <source>
        <dbReference type="SAM" id="SignalP"/>
    </source>
</evidence>
<keyword evidence="1" id="KW-0732">Signal</keyword>
<dbReference type="PANTHER" id="PTHR43031">
    <property type="entry name" value="FAD-DEPENDENT OXIDOREDUCTASE"/>
    <property type="match status" value="1"/>
</dbReference>
<gene>
    <name evidence="3" type="ORF">SAMN05216287_2892</name>
</gene>
<feature type="chain" id="PRO_5017278441" evidence="1">
    <location>
        <begin position="18"/>
        <end position="142"/>
    </location>
</feature>
<dbReference type="RefSeq" id="WP_090229512.1">
    <property type="nucleotide sequence ID" value="NZ_DALYZG010000015.1"/>
</dbReference>
<dbReference type="GO" id="GO:0016740">
    <property type="term" value="F:transferase activity"/>
    <property type="evidence" value="ECO:0007669"/>
    <property type="project" value="UniProtKB-KW"/>
</dbReference>
<dbReference type="AlphaFoldDB" id="A0A1H3BM29"/>
<dbReference type="EMBL" id="FNNU01000004">
    <property type="protein sequence ID" value="SDX42845.1"/>
    <property type="molecule type" value="Genomic_DNA"/>
</dbReference>
<evidence type="ECO:0000313" key="3">
    <source>
        <dbReference type="EMBL" id="SDX42845.1"/>
    </source>
</evidence>
<keyword evidence="4" id="KW-1185">Reference proteome</keyword>
<keyword evidence="3" id="KW-0808">Transferase</keyword>
<dbReference type="SUPFAM" id="SSF52821">
    <property type="entry name" value="Rhodanese/Cell cycle control phosphatase"/>
    <property type="match status" value="1"/>
</dbReference>
<name>A0A1H3BM29_9PSED</name>
<dbReference type="Proteomes" id="UP000243778">
    <property type="component" value="Unassembled WGS sequence"/>
</dbReference>
<dbReference type="InterPro" id="IPR036873">
    <property type="entry name" value="Rhodanese-like_dom_sf"/>
</dbReference>
<evidence type="ECO:0000313" key="4">
    <source>
        <dbReference type="Proteomes" id="UP000243778"/>
    </source>
</evidence>
<dbReference type="SMART" id="SM00450">
    <property type="entry name" value="RHOD"/>
    <property type="match status" value="1"/>
</dbReference>
<dbReference type="PANTHER" id="PTHR43031:SF1">
    <property type="entry name" value="PYRIDINE NUCLEOTIDE-DISULPHIDE OXIDOREDUCTASE"/>
    <property type="match status" value="1"/>
</dbReference>
<protein>
    <submittedName>
        <fullName evidence="3">Rhodanese-related sulfurtransferase</fullName>
    </submittedName>
</protein>
<evidence type="ECO:0000259" key="2">
    <source>
        <dbReference type="PROSITE" id="PS50206"/>
    </source>
</evidence>
<sequence>MLRIFLLMLLTTGYVQAQEAPERIAGAMTVNVEQAKRLFDLGAVFIDVRPVSEWSWGHVHGAVHLELSERFAGLARPEWPREVPLVIYCDSDVCPRGAVASALAVKWGYKQVFYFREGYFAWMLQDYPQGKGLAGEVVAFSP</sequence>
<dbReference type="STRING" id="1007099.SAMN05216287_2892"/>
<reference evidence="4" key="1">
    <citation type="submission" date="2016-10" db="EMBL/GenBank/DDBJ databases">
        <authorList>
            <person name="Varghese N."/>
            <person name="Submissions S."/>
        </authorList>
    </citation>
    <scope>NUCLEOTIDE SEQUENCE [LARGE SCALE GENOMIC DNA]</scope>
    <source>
        <strain evidence="4">NRRL B-59562</strain>
    </source>
</reference>
<dbReference type="Pfam" id="PF00581">
    <property type="entry name" value="Rhodanese"/>
    <property type="match status" value="1"/>
</dbReference>
<feature type="signal peptide" evidence="1">
    <location>
        <begin position="1"/>
        <end position="17"/>
    </location>
</feature>
<dbReference type="OrthoDB" id="9814704at2"/>
<dbReference type="PROSITE" id="PS50206">
    <property type="entry name" value="RHODANESE_3"/>
    <property type="match status" value="1"/>
</dbReference>
<feature type="domain" description="Rhodanese" evidence="2">
    <location>
        <begin position="42"/>
        <end position="131"/>
    </location>
</feature>